<dbReference type="InterPro" id="IPR031304">
    <property type="entry name" value="SLT_2"/>
</dbReference>
<evidence type="ECO:0000313" key="5">
    <source>
        <dbReference type="Proteomes" id="UP000009173"/>
    </source>
</evidence>
<gene>
    <name evidence="4" type="ordered locus">Dvul_2285</name>
</gene>
<dbReference type="SUPFAM" id="SSF53955">
    <property type="entry name" value="Lysozyme-like"/>
    <property type="match status" value="1"/>
</dbReference>
<dbReference type="Pfam" id="PF13406">
    <property type="entry name" value="SLT_2"/>
    <property type="match status" value="1"/>
</dbReference>
<evidence type="ECO:0000256" key="2">
    <source>
        <dbReference type="SAM" id="SignalP"/>
    </source>
</evidence>
<feature type="region of interest" description="Disordered" evidence="1">
    <location>
        <begin position="28"/>
        <end position="49"/>
    </location>
</feature>
<feature type="domain" description="Transglycosylase SLT" evidence="3">
    <location>
        <begin position="67"/>
        <end position="302"/>
    </location>
</feature>
<keyword evidence="2" id="KW-0732">Signal</keyword>
<feature type="signal peptide" evidence="2">
    <location>
        <begin position="1"/>
        <end position="27"/>
    </location>
</feature>
<accession>A0A0H3AA50</accession>
<dbReference type="HOGENOM" id="CLU_035402_2_0_7"/>
<dbReference type="Proteomes" id="UP000009173">
    <property type="component" value="Chromosome"/>
</dbReference>
<dbReference type="Gene3D" id="1.10.8.350">
    <property type="entry name" value="Bacterial muramidase"/>
    <property type="match status" value="1"/>
</dbReference>
<dbReference type="GO" id="GO:0008933">
    <property type="term" value="F:peptidoglycan lytic transglycosylase activity"/>
    <property type="evidence" value="ECO:0007669"/>
    <property type="project" value="TreeGrafter"/>
</dbReference>
<dbReference type="Gene3D" id="1.10.530.10">
    <property type="match status" value="1"/>
</dbReference>
<sequence precursor="true">MKRRAILARAVRPLLTCLLALGLTACAGTSSRPETPSQTPQPAPVVPGSYPAPQDIATSWRPVMLRLQADGIAGPDVDDLFRRLGPTASQDPMGRKVKELYTTKYLKPAPSTTAKPQKPRPALYPGVVTDENARKCLSFLQANADAFSRMEATYGVPRNVAVSLLFVETRLGTNLGKRNAFETLASMASTTNPDAIPEWMVQLPGAYDHKDWVAEKMRIKADWAYNELKALLRHSRANGLDPMHMPGSIYGAIGICQFMPTSLLRYGADGDGDGRIDLFTTADAVASLGRYLKENGWKPGMDRAGRHKALRRYNNLAIYADTILTLADRVTVVASATPSRPGPTASALR</sequence>
<dbReference type="PANTHER" id="PTHR30163:SF9">
    <property type="entry name" value="MEMBRANE-BOUND LYTIC MUREIN TRANSGLYCOSYLASE B"/>
    <property type="match status" value="1"/>
</dbReference>
<name>A0A0H3AA50_NITV4</name>
<dbReference type="PROSITE" id="PS51257">
    <property type="entry name" value="PROKAR_LIPOPROTEIN"/>
    <property type="match status" value="1"/>
</dbReference>
<dbReference type="CDD" id="cd13399">
    <property type="entry name" value="Slt35-like"/>
    <property type="match status" value="1"/>
</dbReference>
<dbReference type="PANTHER" id="PTHR30163">
    <property type="entry name" value="MEMBRANE-BOUND LYTIC MUREIN TRANSGLYCOSYLASE B"/>
    <property type="match status" value="1"/>
</dbReference>
<evidence type="ECO:0000259" key="3">
    <source>
        <dbReference type="Pfam" id="PF13406"/>
    </source>
</evidence>
<dbReference type="AlphaFoldDB" id="A0A0H3AA50"/>
<proteinExistence type="predicted"/>
<evidence type="ECO:0000256" key="1">
    <source>
        <dbReference type="SAM" id="MobiDB-lite"/>
    </source>
</evidence>
<dbReference type="EMBL" id="CP000527">
    <property type="protein sequence ID" value="ABM29301.1"/>
    <property type="molecule type" value="Genomic_DNA"/>
</dbReference>
<evidence type="ECO:0000313" key="4">
    <source>
        <dbReference type="EMBL" id="ABM29301.1"/>
    </source>
</evidence>
<feature type="chain" id="PRO_5002604159" evidence="2">
    <location>
        <begin position="28"/>
        <end position="349"/>
    </location>
</feature>
<dbReference type="KEGG" id="dvl:Dvul_2285"/>
<dbReference type="RefSeq" id="WP_011792764.1">
    <property type="nucleotide sequence ID" value="NC_008751.1"/>
</dbReference>
<dbReference type="GO" id="GO:0009253">
    <property type="term" value="P:peptidoglycan catabolic process"/>
    <property type="evidence" value="ECO:0007669"/>
    <property type="project" value="TreeGrafter"/>
</dbReference>
<protein>
    <submittedName>
        <fullName evidence="4">Transglycosylase domain protein</fullName>
    </submittedName>
</protein>
<reference evidence="5" key="1">
    <citation type="journal article" date="2009" name="Environ. Microbiol.">
        <title>Contribution of mobile genetic elements to Desulfovibrio vulgaris genome plasticity.</title>
        <authorList>
            <person name="Walker C.B."/>
            <person name="Stolyar S."/>
            <person name="Chivian D."/>
            <person name="Pinel N."/>
            <person name="Gabster J.A."/>
            <person name="Dehal P.S."/>
            <person name="He Z."/>
            <person name="Yang Z.K."/>
            <person name="Yen H.C."/>
            <person name="Zhou J."/>
            <person name="Wall J.D."/>
            <person name="Hazen T.C."/>
            <person name="Arkin A.P."/>
            <person name="Stahl D.A."/>
        </authorList>
    </citation>
    <scope>NUCLEOTIDE SEQUENCE [LARGE SCALE GENOMIC DNA]</scope>
    <source>
        <strain evidence="5">DP4</strain>
    </source>
</reference>
<dbReference type="InterPro" id="IPR023346">
    <property type="entry name" value="Lysozyme-like_dom_sf"/>
</dbReference>
<organism evidence="4 5">
    <name type="scientific">Nitratidesulfovibrio vulgaris (strain DP4)</name>
    <name type="common">Desulfovibrio vulgaris</name>
    <dbReference type="NCBI Taxonomy" id="391774"/>
    <lineage>
        <taxon>Bacteria</taxon>
        <taxon>Pseudomonadati</taxon>
        <taxon>Thermodesulfobacteriota</taxon>
        <taxon>Desulfovibrionia</taxon>
        <taxon>Desulfovibrionales</taxon>
        <taxon>Desulfovibrionaceae</taxon>
        <taxon>Nitratidesulfovibrio</taxon>
    </lineage>
</organism>
<dbReference type="InterPro" id="IPR043426">
    <property type="entry name" value="MltB-like"/>
</dbReference>